<evidence type="ECO:0000256" key="2">
    <source>
        <dbReference type="ARBA" id="ARBA00022722"/>
    </source>
</evidence>
<keyword evidence="7" id="KW-0325">Glycoprotein</keyword>
<dbReference type="GO" id="GO:0006308">
    <property type="term" value="P:DNA catabolic process"/>
    <property type="evidence" value="ECO:0007669"/>
    <property type="project" value="InterPro"/>
</dbReference>
<dbReference type="InterPro" id="IPR003154">
    <property type="entry name" value="S1/P1nuclease"/>
</dbReference>
<evidence type="ECO:0000256" key="5">
    <source>
        <dbReference type="ARBA" id="ARBA00022801"/>
    </source>
</evidence>
<dbReference type="eggNOG" id="ENOG502S3F6">
    <property type="taxonomic scope" value="Eukaryota"/>
</dbReference>
<dbReference type="PANTHER" id="PTHR33146">
    <property type="entry name" value="ENDONUCLEASE 4"/>
    <property type="match status" value="1"/>
</dbReference>
<evidence type="ECO:0000256" key="4">
    <source>
        <dbReference type="ARBA" id="ARBA00022759"/>
    </source>
</evidence>
<dbReference type="SUPFAM" id="SSF48537">
    <property type="entry name" value="Phospholipase C/P1 nuclease"/>
    <property type="match status" value="1"/>
</dbReference>
<dbReference type="STRING" id="1537102.L1LCG8"/>
<reference evidence="10 11" key="1">
    <citation type="journal article" date="2012" name="BMC Genomics">
        <title>Comparative genomic analysis and phylogenetic position of Theileria equi.</title>
        <authorList>
            <person name="Kappmeyer L.S."/>
            <person name="Thiagarajan M."/>
            <person name="Herndon D.R."/>
            <person name="Ramsay J.D."/>
            <person name="Caler E."/>
            <person name="Djikeng A."/>
            <person name="Gillespie J.J."/>
            <person name="Lau A.O."/>
            <person name="Roalson E.H."/>
            <person name="Silva J.C."/>
            <person name="Silva M.G."/>
            <person name="Suarez C.E."/>
            <person name="Ueti M.W."/>
            <person name="Nene V.M."/>
            <person name="Mealey R.H."/>
            <person name="Knowles D.P."/>
            <person name="Brayton K.A."/>
        </authorList>
    </citation>
    <scope>NUCLEOTIDE SEQUENCE [LARGE SCALE GENOMIC DNA]</scope>
    <source>
        <strain evidence="10 11">WA</strain>
    </source>
</reference>
<feature type="signal peptide" evidence="9">
    <location>
        <begin position="1"/>
        <end position="23"/>
    </location>
</feature>
<evidence type="ECO:0000256" key="7">
    <source>
        <dbReference type="ARBA" id="ARBA00023180"/>
    </source>
</evidence>
<dbReference type="GO" id="GO:0004519">
    <property type="term" value="F:endonuclease activity"/>
    <property type="evidence" value="ECO:0007669"/>
    <property type="project" value="UniProtKB-KW"/>
</dbReference>
<evidence type="ECO:0000256" key="8">
    <source>
        <dbReference type="SAM" id="Phobius"/>
    </source>
</evidence>
<proteinExistence type="inferred from homology"/>
<keyword evidence="8" id="KW-0812">Transmembrane</keyword>
<organism evidence="10 11">
    <name type="scientific">Theileria equi strain WA</name>
    <dbReference type="NCBI Taxonomy" id="1537102"/>
    <lineage>
        <taxon>Eukaryota</taxon>
        <taxon>Sar</taxon>
        <taxon>Alveolata</taxon>
        <taxon>Apicomplexa</taxon>
        <taxon>Aconoidasida</taxon>
        <taxon>Piroplasmida</taxon>
        <taxon>Theileriidae</taxon>
        <taxon>Theileria</taxon>
    </lineage>
</organism>
<dbReference type="GO" id="GO:0046872">
    <property type="term" value="F:metal ion binding"/>
    <property type="evidence" value="ECO:0007669"/>
    <property type="project" value="UniProtKB-KW"/>
</dbReference>
<dbReference type="VEuPathDB" id="PiroplasmaDB:BEWA_015330"/>
<dbReference type="KEGG" id="beq:BEWA_015330"/>
<dbReference type="PANTHER" id="PTHR33146:SF26">
    <property type="entry name" value="ENDONUCLEASE 4"/>
    <property type="match status" value="1"/>
</dbReference>
<evidence type="ECO:0000256" key="1">
    <source>
        <dbReference type="ARBA" id="ARBA00009547"/>
    </source>
</evidence>
<keyword evidence="8" id="KW-0472">Membrane</keyword>
<keyword evidence="3" id="KW-0479">Metal-binding</keyword>
<evidence type="ECO:0000256" key="6">
    <source>
        <dbReference type="ARBA" id="ARBA00023157"/>
    </source>
</evidence>
<dbReference type="AlphaFoldDB" id="L1LCG8"/>
<gene>
    <name evidence="10" type="ORF">BEWA_015330</name>
</gene>
<keyword evidence="8" id="KW-1133">Transmembrane helix</keyword>
<evidence type="ECO:0000256" key="3">
    <source>
        <dbReference type="ARBA" id="ARBA00022723"/>
    </source>
</evidence>
<keyword evidence="6" id="KW-1015">Disulfide bond</keyword>
<keyword evidence="9" id="KW-0732">Signal</keyword>
<sequence length="400" mass="46608">MRVWYIVCASVITFLAQISGVYGWNELCREAIESTAMSAITYMRLRRLKVILKGSDLVDYTWWGDEVLKRIPESYPLHYQFQTDTTCSSYNFTCENGLCLVSGVRYFFYLLMNAGYAINDSTQPNFQQPEFKYPKDIKFSPSDCLKYLVVLISDLHHPLHLDFKGADSIGNLPVDLTDFPVWKEMAMEILGTYAPSLSAFIREVYMPEYIRMNENAWYGSWTHVATLGSRYTTELELFNRKLTDTFEVWAVETASLNCSTLFSRDDVVPMNSIPGFTHAIKFTQELDERLGYLLRFQIVLAGARIAIVINYILTHREISYNEKTGLLIEKDPAKEFTWETLLFCFLFLIFLSFLVALIVVFVVVSRMLYKQCLEEKFRNFFAKFKRPRSHRYSPINRLPE</sequence>
<dbReference type="OrthoDB" id="441446at2759"/>
<keyword evidence="4" id="KW-0255">Endonuclease</keyword>
<keyword evidence="11" id="KW-1185">Reference proteome</keyword>
<name>L1LCG8_THEEQ</name>
<comment type="caution">
    <text evidence="10">The sequence shown here is derived from an EMBL/GenBank/DDBJ whole genome shotgun (WGS) entry which is preliminary data.</text>
</comment>
<dbReference type="GeneID" id="15802638"/>
<dbReference type="Gene3D" id="1.10.575.10">
    <property type="entry name" value="P1 Nuclease"/>
    <property type="match status" value="1"/>
</dbReference>
<accession>L1LCG8</accession>
<dbReference type="InterPro" id="IPR008947">
    <property type="entry name" value="PLipase_C/P1_nuclease_dom_sf"/>
</dbReference>
<evidence type="ECO:0000313" key="10">
    <source>
        <dbReference type="EMBL" id="EKX72974.1"/>
    </source>
</evidence>
<evidence type="ECO:0000256" key="9">
    <source>
        <dbReference type="SAM" id="SignalP"/>
    </source>
</evidence>
<comment type="similarity">
    <text evidence="1">Belongs to the nuclease type I family.</text>
</comment>
<dbReference type="Proteomes" id="UP000031512">
    <property type="component" value="Unassembled WGS sequence"/>
</dbReference>
<dbReference type="EMBL" id="ACOU01000004">
    <property type="protein sequence ID" value="EKX72974.1"/>
    <property type="molecule type" value="Genomic_DNA"/>
</dbReference>
<dbReference type="GO" id="GO:0003676">
    <property type="term" value="F:nucleic acid binding"/>
    <property type="evidence" value="ECO:0007669"/>
    <property type="project" value="InterPro"/>
</dbReference>
<protein>
    <submittedName>
        <fullName evidence="10">Uncharacterized protein</fullName>
    </submittedName>
</protein>
<feature type="transmembrane region" description="Helical" evidence="8">
    <location>
        <begin position="292"/>
        <end position="313"/>
    </location>
</feature>
<keyword evidence="5" id="KW-0378">Hydrolase</keyword>
<feature type="chain" id="PRO_5003952457" evidence="9">
    <location>
        <begin position="24"/>
        <end position="400"/>
    </location>
</feature>
<dbReference type="RefSeq" id="XP_004832426.1">
    <property type="nucleotide sequence ID" value="XM_004832369.1"/>
</dbReference>
<evidence type="ECO:0000313" key="11">
    <source>
        <dbReference type="Proteomes" id="UP000031512"/>
    </source>
</evidence>
<feature type="transmembrane region" description="Helical" evidence="8">
    <location>
        <begin position="340"/>
        <end position="369"/>
    </location>
</feature>
<dbReference type="GO" id="GO:0016788">
    <property type="term" value="F:hydrolase activity, acting on ester bonds"/>
    <property type="evidence" value="ECO:0007669"/>
    <property type="project" value="InterPro"/>
</dbReference>
<keyword evidence="2" id="KW-0540">Nuclease</keyword>